<comment type="subcellular location">
    <subcellularLocation>
        <location evidence="1">Nucleus</location>
    </subcellularLocation>
</comment>
<keyword evidence="7" id="KW-0805">Transcription regulation</keyword>
<dbReference type="SMART" id="SM00431">
    <property type="entry name" value="SCAN"/>
    <property type="match status" value="1"/>
</dbReference>
<feature type="region of interest" description="Disordered" evidence="11">
    <location>
        <begin position="17"/>
        <end position="90"/>
    </location>
</feature>
<dbReference type="Pfam" id="PF13894">
    <property type="entry name" value="zf-C2H2_4"/>
    <property type="match status" value="1"/>
</dbReference>
<dbReference type="Pfam" id="PF00096">
    <property type="entry name" value="zf-C2H2"/>
    <property type="match status" value="2"/>
</dbReference>
<keyword evidence="3" id="KW-0479">Metal-binding</keyword>
<feature type="compositionally biased region" description="Basic and acidic residues" evidence="11">
    <location>
        <begin position="17"/>
        <end position="64"/>
    </location>
</feature>
<keyword evidence="10" id="KW-0539">Nucleus</keyword>
<dbReference type="Gene3D" id="1.10.4020.10">
    <property type="entry name" value="DNA breaking-rejoining enzymes"/>
    <property type="match status" value="1"/>
</dbReference>
<evidence type="ECO:0000256" key="1">
    <source>
        <dbReference type="ARBA" id="ARBA00004123"/>
    </source>
</evidence>
<evidence type="ECO:0000256" key="10">
    <source>
        <dbReference type="ARBA" id="ARBA00023242"/>
    </source>
</evidence>
<evidence type="ECO:0000256" key="8">
    <source>
        <dbReference type="ARBA" id="ARBA00023125"/>
    </source>
</evidence>
<evidence type="ECO:0000256" key="11">
    <source>
        <dbReference type="SAM" id="MobiDB-lite"/>
    </source>
</evidence>
<protein>
    <submittedName>
        <fullName evidence="13">Finger 165-like</fullName>
    </submittedName>
</protein>
<dbReference type="SUPFAM" id="SSF57667">
    <property type="entry name" value="beta-beta-alpha zinc fingers"/>
    <property type="match status" value="2"/>
</dbReference>
<reference evidence="13" key="1">
    <citation type="submission" date="2022-12" db="EMBL/GenBank/DDBJ databases">
        <authorList>
            <person name="Alioto T."/>
            <person name="Alioto T."/>
            <person name="Gomez Garrido J."/>
        </authorList>
    </citation>
    <scope>NUCLEOTIDE SEQUENCE</scope>
</reference>
<feature type="domain" description="C2H2-type" evidence="12">
    <location>
        <begin position="495"/>
        <end position="515"/>
    </location>
</feature>
<comment type="similarity">
    <text evidence="2">Belongs to the krueppel C2H2-type zinc-finger protein family.</text>
</comment>
<keyword evidence="9" id="KW-0804">Transcription</keyword>
<dbReference type="FunFam" id="3.30.160.60:FF:002090">
    <property type="entry name" value="Zinc finger protein 473"/>
    <property type="match status" value="1"/>
</dbReference>
<dbReference type="CDD" id="cd07936">
    <property type="entry name" value="SCAN"/>
    <property type="match status" value="1"/>
</dbReference>
<dbReference type="SUPFAM" id="SSF47353">
    <property type="entry name" value="Retrovirus capsid dimerization domain-like"/>
    <property type="match status" value="1"/>
</dbReference>
<dbReference type="InterPro" id="IPR036236">
    <property type="entry name" value="Znf_C2H2_sf"/>
</dbReference>
<dbReference type="FunFam" id="1.10.4020.10:FF:000001">
    <property type="entry name" value="zinc finger protein 263 isoform X1"/>
    <property type="match status" value="1"/>
</dbReference>
<evidence type="ECO:0000259" key="12">
    <source>
        <dbReference type="PROSITE" id="PS00028"/>
    </source>
</evidence>
<evidence type="ECO:0000256" key="3">
    <source>
        <dbReference type="ARBA" id="ARBA00022723"/>
    </source>
</evidence>
<evidence type="ECO:0000256" key="7">
    <source>
        <dbReference type="ARBA" id="ARBA00023015"/>
    </source>
</evidence>
<feature type="domain" description="C2H2-type" evidence="12">
    <location>
        <begin position="467"/>
        <end position="487"/>
    </location>
</feature>
<dbReference type="InterPro" id="IPR013087">
    <property type="entry name" value="Znf_C2H2_type"/>
</dbReference>
<dbReference type="InterPro" id="IPR003309">
    <property type="entry name" value="SCAN_dom"/>
</dbReference>
<evidence type="ECO:0000256" key="9">
    <source>
        <dbReference type="ARBA" id="ARBA00023163"/>
    </source>
</evidence>
<dbReference type="GO" id="GO:0001817">
    <property type="term" value="P:regulation of cytokine production"/>
    <property type="evidence" value="ECO:0007669"/>
    <property type="project" value="TreeGrafter"/>
</dbReference>
<keyword evidence="5" id="KW-0863">Zinc-finger</keyword>
<evidence type="ECO:0000256" key="4">
    <source>
        <dbReference type="ARBA" id="ARBA00022737"/>
    </source>
</evidence>
<dbReference type="Gene3D" id="3.30.160.60">
    <property type="entry name" value="Classic Zinc Finger"/>
    <property type="match status" value="3"/>
</dbReference>
<evidence type="ECO:0000256" key="6">
    <source>
        <dbReference type="ARBA" id="ARBA00022833"/>
    </source>
</evidence>
<dbReference type="GO" id="GO:0001227">
    <property type="term" value="F:DNA-binding transcription repressor activity, RNA polymerase II-specific"/>
    <property type="evidence" value="ECO:0007669"/>
    <property type="project" value="TreeGrafter"/>
</dbReference>
<keyword evidence="6" id="KW-0862">Zinc</keyword>
<dbReference type="InterPro" id="IPR038269">
    <property type="entry name" value="SCAN_sf"/>
</dbReference>
<dbReference type="EMBL" id="OX395127">
    <property type="protein sequence ID" value="CAI5768387.1"/>
    <property type="molecule type" value="Genomic_DNA"/>
</dbReference>
<keyword evidence="14" id="KW-1185">Reference proteome</keyword>
<evidence type="ECO:0000256" key="5">
    <source>
        <dbReference type="ARBA" id="ARBA00022771"/>
    </source>
</evidence>
<dbReference type="GO" id="GO:0008270">
    <property type="term" value="F:zinc ion binding"/>
    <property type="evidence" value="ECO:0007669"/>
    <property type="project" value="UniProtKB-KW"/>
</dbReference>
<feature type="compositionally biased region" description="Polar residues" evidence="11">
    <location>
        <begin position="313"/>
        <end position="323"/>
    </location>
</feature>
<dbReference type="FunFam" id="3.30.160.60:FF:000508">
    <property type="entry name" value="Myeloid zinc finger 1"/>
    <property type="match status" value="1"/>
</dbReference>
<dbReference type="SMART" id="SM00355">
    <property type="entry name" value="ZnF_C2H2"/>
    <property type="match status" value="3"/>
</dbReference>
<evidence type="ECO:0000313" key="13">
    <source>
        <dbReference type="EMBL" id="CAI5768387.1"/>
    </source>
</evidence>
<dbReference type="PANTHER" id="PTHR24399:SF75">
    <property type="entry name" value="ZFP14 ZINC FINGER PROTEIN-RELATED"/>
    <property type="match status" value="1"/>
</dbReference>
<feature type="compositionally biased region" description="Basic and acidic residues" evidence="11">
    <location>
        <begin position="331"/>
        <end position="349"/>
    </location>
</feature>
<dbReference type="GO" id="GO:0042802">
    <property type="term" value="F:identical protein binding"/>
    <property type="evidence" value="ECO:0007669"/>
    <property type="project" value="UniProtKB-ARBA"/>
</dbReference>
<evidence type="ECO:0000256" key="2">
    <source>
        <dbReference type="ARBA" id="ARBA00006991"/>
    </source>
</evidence>
<evidence type="ECO:0000313" key="14">
    <source>
        <dbReference type="Proteomes" id="UP001178461"/>
    </source>
</evidence>
<proteinExistence type="inferred from homology"/>
<keyword evidence="8" id="KW-0238">DNA-binding</keyword>
<name>A0AA35K069_9SAUR</name>
<feature type="region of interest" description="Disordered" evidence="11">
    <location>
        <begin position="305"/>
        <end position="349"/>
    </location>
</feature>
<dbReference type="GO" id="GO:0005654">
    <property type="term" value="C:nucleoplasm"/>
    <property type="evidence" value="ECO:0007669"/>
    <property type="project" value="TreeGrafter"/>
</dbReference>
<gene>
    <name evidence="13" type="ORF">PODLI_1B023184</name>
</gene>
<dbReference type="GO" id="GO:0002682">
    <property type="term" value="P:regulation of immune system process"/>
    <property type="evidence" value="ECO:0007669"/>
    <property type="project" value="TreeGrafter"/>
</dbReference>
<accession>A0AA35K069</accession>
<dbReference type="Proteomes" id="UP001178461">
    <property type="component" value="Chromosome 2"/>
</dbReference>
<dbReference type="PROSITE" id="PS00028">
    <property type="entry name" value="ZINC_FINGER_C2H2_1"/>
    <property type="match status" value="2"/>
</dbReference>
<dbReference type="AlphaFoldDB" id="A0AA35K069"/>
<dbReference type="GO" id="GO:0000978">
    <property type="term" value="F:RNA polymerase II cis-regulatory region sequence-specific DNA binding"/>
    <property type="evidence" value="ECO:0007669"/>
    <property type="project" value="TreeGrafter"/>
</dbReference>
<sequence>MAHFCIGGRNSTVWKQLQDRRIADRPKSAMQRLQREGQKEIKTEKQDSDGSEKGDKPEGGETDCHVTQVGTSTELPAGMAPKPIKQEPEEGLQPCWEAQWQEFLKTMQAPCLGWRPSQLSLPHSGEGPKEFRASSWPRRGCATPILPSLPREALQKAYESSPDPPARVKEEMMEEDEPIGLETRCQCFRRFCYWEAEGPREVCRRLQGLCRQWLRPERHSKEQILELVTLEQFLAVLPQEMQRWVREGCPQTCAQAVALAEDFLLRLERREEPFQELEPFERVIVNSPKAEKDPSDTEELQLPMAVEQDSDGETNLLSDGQLSENEEENCQLERREQAEARWAPREKTRGEFTQDSLFVSGTEKKEKNLHVERPKGVELSEISLEKGNGALFQVSEGPASRQGVKKLQEDPLGNTLRKGFDCREEDALRFNKNPSQERIPDEKAECRKSFTQSPDVSRPEKALSYECSYCGKRWPCQSQLRRHVKIHTGERPHKCTDCGKSFSTSSNLSQHKRVHTGERPYSCKDCGKSYRRRASLLQHERETCRKGSHLNAPALGYVVLGNCTLLCMKKSAQGGRNRVIAPKGGEAPLAAQPLNTLTGYVPESSHPND</sequence>
<dbReference type="FunFam" id="3.30.160.60:FF:001818">
    <property type="entry name" value="GDNF-inducible zinc finger protein 1 isoform X1"/>
    <property type="match status" value="1"/>
</dbReference>
<keyword evidence="4" id="KW-0677">Repeat</keyword>
<organism evidence="13 14">
    <name type="scientific">Podarcis lilfordi</name>
    <name type="common">Lilford's wall lizard</name>
    <dbReference type="NCBI Taxonomy" id="74358"/>
    <lineage>
        <taxon>Eukaryota</taxon>
        <taxon>Metazoa</taxon>
        <taxon>Chordata</taxon>
        <taxon>Craniata</taxon>
        <taxon>Vertebrata</taxon>
        <taxon>Euteleostomi</taxon>
        <taxon>Lepidosauria</taxon>
        <taxon>Squamata</taxon>
        <taxon>Bifurcata</taxon>
        <taxon>Unidentata</taxon>
        <taxon>Episquamata</taxon>
        <taxon>Laterata</taxon>
        <taxon>Lacertibaenia</taxon>
        <taxon>Lacertidae</taxon>
        <taxon>Podarcis</taxon>
    </lineage>
</organism>
<dbReference type="PANTHER" id="PTHR24399">
    <property type="entry name" value="ZINC FINGER AND BTB DOMAIN-CONTAINING"/>
    <property type="match status" value="1"/>
</dbReference>
<dbReference type="Pfam" id="PF02023">
    <property type="entry name" value="SCAN"/>
    <property type="match status" value="1"/>
</dbReference>